<gene>
    <name evidence="2" type="primary">ybcL</name>
    <name evidence="2" type="ORF">PANT111_40133</name>
</gene>
<dbReference type="GO" id="GO:0004860">
    <property type="term" value="F:protein kinase inhibitor activity"/>
    <property type="evidence" value="ECO:0007669"/>
    <property type="project" value="UniProtKB-KW"/>
</dbReference>
<keyword evidence="2" id="KW-0649">Protein kinase inhibitor</keyword>
<organism evidence="2 3">
    <name type="scientific">Pantoea brenneri</name>
    <dbReference type="NCBI Taxonomy" id="472694"/>
    <lineage>
        <taxon>Bacteria</taxon>
        <taxon>Pseudomonadati</taxon>
        <taxon>Pseudomonadota</taxon>
        <taxon>Gammaproteobacteria</taxon>
        <taxon>Enterobacterales</taxon>
        <taxon>Erwiniaceae</taxon>
        <taxon>Pantoea</taxon>
    </lineage>
</organism>
<dbReference type="InterPro" id="IPR036610">
    <property type="entry name" value="PEBP-like_sf"/>
</dbReference>
<evidence type="ECO:0000313" key="3">
    <source>
        <dbReference type="Proteomes" id="UP000433737"/>
    </source>
</evidence>
<dbReference type="NCBIfam" id="TIGR00481">
    <property type="entry name" value="YbhB/YbcL family Raf kinase inhibitor-like protein"/>
    <property type="match status" value="1"/>
</dbReference>
<dbReference type="InterPro" id="IPR005247">
    <property type="entry name" value="YbhB_YbcL/LppC-like"/>
</dbReference>
<dbReference type="EMBL" id="CABWMH010000034">
    <property type="protein sequence ID" value="VXC39064.1"/>
    <property type="molecule type" value="Genomic_DNA"/>
</dbReference>
<dbReference type="Gene3D" id="3.90.280.10">
    <property type="entry name" value="PEBP-like"/>
    <property type="match status" value="1"/>
</dbReference>
<dbReference type="PANTHER" id="PTHR30289:SF1">
    <property type="entry name" value="PEBP (PHOSPHATIDYLETHANOLAMINE-BINDING PROTEIN) FAMILY PROTEIN"/>
    <property type="match status" value="1"/>
</dbReference>
<dbReference type="PANTHER" id="PTHR30289">
    <property type="entry name" value="UNCHARACTERIZED PROTEIN YBCL-RELATED"/>
    <property type="match status" value="1"/>
</dbReference>
<dbReference type="AlphaFoldDB" id="A0AAX3JAG5"/>
<dbReference type="InterPro" id="IPR008914">
    <property type="entry name" value="PEBP"/>
</dbReference>
<dbReference type="CDD" id="cd00865">
    <property type="entry name" value="PEBP_bact_arch"/>
    <property type="match status" value="1"/>
</dbReference>
<feature type="chain" id="PRO_5043421634" evidence="1">
    <location>
        <begin position="24"/>
        <end position="187"/>
    </location>
</feature>
<dbReference type="Pfam" id="PF01161">
    <property type="entry name" value="PBP"/>
    <property type="match status" value="1"/>
</dbReference>
<dbReference type="RefSeq" id="WP_109653986.1">
    <property type="nucleotide sequence ID" value="NZ_LR733469.1"/>
</dbReference>
<comment type="caution">
    <text evidence="2">The sequence shown here is derived from an EMBL/GenBank/DDBJ whole genome shotgun (WGS) entry which is preliminary data.</text>
</comment>
<evidence type="ECO:0000313" key="2">
    <source>
        <dbReference type="EMBL" id="VXC39064.1"/>
    </source>
</evidence>
<accession>A0AAX3JAG5</accession>
<sequence>MSKYLLPVAGAVCLALLSQSALAADFTLSSKELGSGRFANTQLLSESYGFGCAGENKSPSFTWSGAPAGTKSFALQIYDRDAPTGLGWVHWQVVNIPADAKSIPSDIAKDNTGLPAGTIQTRTDFGVPGYGGPCPPKGQTHRYVVTLTALKVDKVPNITADSTPAMVGFMTRANSLGEAKIRITQGR</sequence>
<reference evidence="2 3" key="1">
    <citation type="submission" date="2019-10" db="EMBL/GenBank/DDBJ databases">
        <authorList>
            <person name="Karimi E."/>
        </authorList>
    </citation>
    <scope>NUCLEOTIDE SEQUENCE [LARGE SCALE GENOMIC DNA]</scope>
    <source>
        <strain evidence="2">Pantoea sp. 111</strain>
    </source>
</reference>
<name>A0AAX3JAG5_9GAMM</name>
<dbReference type="SUPFAM" id="SSF49777">
    <property type="entry name" value="PEBP-like"/>
    <property type="match status" value="1"/>
</dbReference>
<dbReference type="Proteomes" id="UP000433737">
    <property type="component" value="Unassembled WGS sequence"/>
</dbReference>
<feature type="signal peptide" evidence="1">
    <location>
        <begin position="1"/>
        <end position="23"/>
    </location>
</feature>
<evidence type="ECO:0000256" key="1">
    <source>
        <dbReference type="SAM" id="SignalP"/>
    </source>
</evidence>
<protein>
    <submittedName>
        <fullName evidence="2">Kinase inhibitor DLP12 prophage</fullName>
    </submittedName>
</protein>
<proteinExistence type="predicted"/>
<keyword evidence="1" id="KW-0732">Signal</keyword>